<keyword evidence="3" id="KW-0378">Hydrolase</keyword>
<evidence type="ECO:0000313" key="5">
    <source>
        <dbReference type="EMBL" id="CAB5008527.1"/>
    </source>
</evidence>
<dbReference type="InterPro" id="IPR005320">
    <property type="entry name" value="Peptidase_S51"/>
</dbReference>
<dbReference type="Gene3D" id="3.40.50.880">
    <property type="match status" value="1"/>
</dbReference>
<dbReference type="AlphaFoldDB" id="A0A6J7PT08"/>
<reference evidence="5" key="1">
    <citation type="submission" date="2020-05" db="EMBL/GenBank/DDBJ databases">
        <authorList>
            <person name="Chiriac C."/>
            <person name="Salcher M."/>
            <person name="Ghai R."/>
            <person name="Kavagutti S V."/>
        </authorList>
    </citation>
    <scope>NUCLEOTIDE SEQUENCE</scope>
</reference>
<sequence>MSPGPIALVGSGEYLPIMQTIEANLIAGRNPKYVQIPTAAAPEGESSLHHWIRLGKSQADRIGVEAVSVIAHDRNDAEDPRIAELVRGAGLIYLSGGNPTFLANTIRDTLLWKEIEIAWRDGAALAGCSAGAMALADHIPALRLPTHTATRGFGLLPHIQVLPHFDKMFARIPDFMTRFMKVPDGVSVVGIDEDTAIVGGPVEWEVQGRQSAWLFVDGHRKEFSAGQTLITPALV</sequence>
<dbReference type="PANTHER" id="PTHR36175:SF1">
    <property type="entry name" value="CYANOPHYCINASE"/>
    <property type="match status" value="1"/>
</dbReference>
<protein>
    <submittedName>
        <fullName evidence="5">Unannotated protein</fullName>
    </submittedName>
</protein>
<dbReference type="InterPro" id="IPR029062">
    <property type="entry name" value="Class_I_gatase-like"/>
</dbReference>
<dbReference type="EMBL" id="CAFBPK010000002">
    <property type="protein sequence ID" value="CAB5008527.1"/>
    <property type="molecule type" value="Genomic_DNA"/>
</dbReference>
<dbReference type="GO" id="GO:0008236">
    <property type="term" value="F:serine-type peptidase activity"/>
    <property type="evidence" value="ECO:0007669"/>
    <property type="project" value="UniProtKB-KW"/>
</dbReference>
<evidence type="ECO:0000256" key="3">
    <source>
        <dbReference type="ARBA" id="ARBA00022801"/>
    </source>
</evidence>
<proteinExistence type="inferred from homology"/>
<comment type="similarity">
    <text evidence="1">Belongs to the peptidase S51 family.</text>
</comment>
<organism evidence="5">
    <name type="scientific">freshwater metagenome</name>
    <dbReference type="NCBI Taxonomy" id="449393"/>
    <lineage>
        <taxon>unclassified sequences</taxon>
        <taxon>metagenomes</taxon>
        <taxon>ecological metagenomes</taxon>
    </lineage>
</organism>
<evidence type="ECO:0000256" key="4">
    <source>
        <dbReference type="ARBA" id="ARBA00022825"/>
    </source>
</evidence>
<dbReference type="Pfam" id="PF03575">
    <property type="entry name" value="Peptidase_S51"/>
    <property type="match status" value="1"/>
</dbReference>
<accession>A0A6J7PT08</accession>
<name>A0A6J7PT08_9ZZZZ</name>
<evidence type="ECO:0000256" key="1">
    <source>
        <dbReference type="ARBA" id="ARBA00006534"/>
    </source>
</evidence>
<evidence type="ECO:0000256" key="2">
    <source>
        <dbReference type="ARBA" id="ARBA00022670"/>
    </source>
</evidence>
<dbReference type="GO" id="GO:0006508">
    <property type="term" value="P:proteolysis"/>
    <property type="evidence" value="ECO:0007669"/>
    <property type="project" value="UniProtKB-KW"/>
</dbReference>
<keyword evidence="2" id="KW-0645">Protease</keyword>
<dbReference type="PANTHER" id="PTHR36175">
    <property type="entry name" value="CYANOPHYCINASE"/>
    <property type="match status" value="1"/>
</dbReference>
<dbReference type="SUPFAM" id="SSF52317">
    <property type="entry name" value="Class I glutamine amidotransferase-like"/>
    <property type="match status" value="1"/>
</dbReference>
<keyword evidence="4" id="KW-0720">Serine protease</keyword>
<dbReference type="CDD" id="cd03129">
    <property type="entry name" value="GAT1_Peptidase_E_like"/>
    <property type="match status" value="1"/>
</dbReference>
<gene>
    <name evidence="5" type="ORF">UFOPK4097_00173</name>
</gene>